<feature type="transmembrane region" description="Helical" evidence="11">
    <location>
        <begin position="78"/>
        <end position="97"/>
    </location>
</feature>
<feature type="transmembrane region" description="Helical" evidence="11">
    <location>
        <begin position="117"/>
        <end position="135"/>
    </location>
</feature>
<keyword evidence="11" id="KW-0915">Sodium</keyword>
<evidence type="ECO:0000256" key="10">
    <source>
        <dbReference type="ARBA" id="ARBA00035585"/>
    </source>
</evidence>
<keyword evidence="4 11" id="KW-0812">Transmembrane</keyword>
<dbReference type="Proteomes" id="UP001374893">
    <property type="component" value="Chromosome"/>
</dbReference>
<reference evidence="12 13" key="1">
    <citation type="submission" date="2021-06" db="EMBL/GenBank/DDBJ databases">
        <title>Complete genome of Haloferula helveola possessing various polysaccharide degrading enzymes.</title>
        <authorList>
            <person name="Takami H."/>
            <person name="Huang C."/>
            <person name="Hamasaki K."/>
        </authorList>
    </citation>
    <scope>NUCLEOTIDE SEQUENCE [LARGE SCALE GENOMIC DNA]</scope>
    <source>
        <strain evidence="12 13">CN-1</strain>
    </source>
</reference>
<protein>
    <recommendedName>
        <fullName evidence="11">Fluoride-specific ion channel FluC</fullName>
    </recommendedName>
</protein>
<keyword evidence="7 11" id="KW-0472">Membrane</keyword>
<name>A0ABM7RHX5_9BACT</name>
<keyword evidence="2 11" id="KW-1003">Cell membrane</keyword>
<feature type="binding site" evidence="11">
    <location>
        <position position="89"/>
    </location>
    <ligand>
        <name>Na(+)</name>
        <dbReference type="ChEBI" id="CHEBI:29101"/>
        <note>structural</note>
    </ligand>
</feature>
<keyword evidence="6 11" id="KW-0406">Ion transport</keyword>
<comment type="subcellular location">
    <subcellularLocation>
        <location evidence="1 11">Cell membrane</location>
        <topology evidence="1 11">Multi-pass membrane protein</topology>
    </subcellularLocation>
</comment>
<evidence type="ECO:0000256" key="11">
    <source>
        <dbReference type="HAMAP-Rule" id="MF_00454"/>
    </source>
</evidence>
<dbReference type="HAMAP" id="MF_00454">
    <property type="entry name" value="FluC"/>
    <property type="match status" value="1"/>
</dbReference>
<organism evidence="12 13">
    <name type="scientific">Haloferula helveola</name>
    <dbReference type="NCBI Taxonomy" id="490095"/>
    <lineage>
        <taxon>Bacteria</taxon>
        <taxon>Pseudomonadati</taxon>
        <taxon>Verrucomicrobiota</taxon>
        <taxon>Verrucomicrobiia</taxon>
        <taxon>Verrucomicrobiales</taxon>
        <taxon>Verrucomicrobiaceae</taxon>
        <taxon>Haloferula</taxon>
    </lineage>
</organism>
<comment type="function">
    <text evidence="11">Fluoride-specific ion channel. Important for reducing fluoride concentration in the cell, thus reducing its toxicity.</text>
</comment>
<evidence type="ECO:0000256" key="5">
    <source>
        <dbReference type="ARBA" id="ARBA00022989"/>
    </source>
</evidence>
<evidence type="ECO:0000256" key="3">
    <source>
        <dbReference type="ARBA" id="ARBA00022519"/>
    </source>
</evidence>
<evidence type="ECO:0000256" key="9">
    <source>
        <dbReference type="ARBA" id="ARBA00035120"/>
    </source>
</evidence>
<keyword evidence="11" id="KW-0479">Metal-binding</keyword>
<evidence type="ECO:0000256" key="8">
    <source>
        <dbReference type="ARBA" id="ARBA00023303"/>
    </source>
</evidence>
<dbReference type="InterPro" id="IPR003691">
    <property type="entry name" value="FluC"/>
</dbReference>
<evidence type="ECO:0000256" key="2">
    <source>
        <dbReference type="ARBA" id="ARBA00022475"/>
    </source>
</evidence>
<feature type="binding site" evidence="11">
    <location>
        <position position="92"/>
    </location>
    <ligand>
        <name>Na(+)</name>
        <dbReference type="ChEBI" id="CHEBI:29101"/>
        <note>structural</note>
    </ligand>
</feature>
<keyword evidence="8 11" id="KW-0407">Ion channel</keyword>
<keyword evidence="13" id="KW-1185">Reference proteome</keyword>
<evidence type="ECO:0000313" key="13">
    <source>
        <dbReference type="Proteomes" id="UP001374893"/>
    </source>
</evidence>
<evidence type="ECO:0000256" key="1">
    <source>
        <dbReference type="ARBA" id="ARBA00004651"/>
    </source>
</evidence>
<proteinExistence type="inferred from homology"/>
<evidence type="ECO:0000256" key="6">
    <source>
        <dbReference type="ARBA" id="ARBA00023065"/>
    </source>
</evidence>
<dbReference type="PANTHER" id="PTHR28259:SF1">
    <property type="entry name" value="FLUORIDE EXPORT PROTEIN 1-RELATED"/>
    <property type="match status" value="1"/>
</dbReference>
<keyword evidence="5 11" id="KW-1133">Transmembrane helix</keyword>
<gene>
    <name evidence="11" type="primary">fluC</name>
    <name evidence="11" type="synonym">crcB</name>
    <name evidence="12" type="ORF">HAHE_41420</name>
</gene>
<feature type="transmembrane region" description="Helical" evidence="11">
    <location>
        <begin position="48"/>
        <end position="71"/>
    </location>
</feature>
<comment type="similarity">
    <text evidence="9 11">Belongs to the fluoride channel Fluc/FEX (TC 1.A.43) family.</text>
</comment>
<dbReference type="RefSeq" id="WP_338687197.1">
    <property type="nucleotide sequence ID" value="NZ_AP024702.1"/>
</dbReference>
<keyword evidence="11" id="KW-0813">Transport</keyword>
<comment type="catalytic activity">
    <reaction evidence="10">
        <text>fluoride(in) = fluoride(out)</text>
        <dbReference type="Rhea" id="RHEA:76159"/>
        <dbReference type="ChEBI" id="CHEBI:17051"/>
    </reaction>
    <physiologicalReaction direction="left-to-right" evidence="10">
        <dbReference type="Rhea" id="RHEA:76160"/>
    </physiologicalReaction>
</comment>
<comment type="activity regulation">
    <text evidence="11">Na(+) is not transported, but it plays an essential structural role and its presence is essential for fluoride channel function.</text>
</comment>
<evidence type="ECO:0000256" key="4">
    <source>
        <dbReference type="ARBA" id="ARBA00022692"/>
    </source>
</evidence>
<dbReference type="EMBL" id="AP024702">
    <property type="protein sequence ID" value="BCX50234.1"/>
    <property type="molecule type" value="Genomic_DNA"/>
</dbReference>
<keyword evidence="3" id="KW-0997">Cell inner membrane</keyword>
<evidence type="ECO:0000313" key="12">
    <source>
        <dbReference type="EMBL" id="BCX50234.1"/>
    </source>
</evidence>
<sequence length="136" mass="14051">MFPGAAGTLAGMLPGLLVFVGGGLGALSRWGLSGAVQALAERTGMHRFPWGIAVCNLLGCLAIGAVFGWAAGRVKPEWLFPFLVTGFLGGFTTFSTFGKDTHQLLVEGFNGFAVGNLLLSTIGGLALVFVGYRLAS</sequence>
<evidence type="ECO:0000256" key="7">
    <source>
        <dbReference type="ARBA" id="ARBA00023136"/>
    </source>
</evidence>
<dbReference type="Pfam" id="PF02537">
    <property type="entry name" value="CRCB"/>
    <property type="match status" value="1"/>
</dbReference>
<dbReference type="PANTHER" id="PTHR28259">
    <property type="entry name" value="FLUORIDE EXPORT PROTEIN 1-RELATED"/>
    <property type="match status" value="1"/>
</dbReference>
<accession>A0ABM7RHX5</accession>